<sequence length="320" mass="34817">MKAVVLTKTGSLTNLKQADLAKPVIQNGEALVKIEYCGVNHLDLLIIEGKRPVSGKFPLILGSEVTGREVKTGEKVAIYPWIFCGQCEFCKKGQENICNQGGTFGRTRQGGYAEYISVPKQNLIKIDKNTDTKKICAVTLSAITAWHMIKRAKIPDKATVLINGATGGVGTTAIQILKNKKCQVIARTSHNQKVGLLKKLGADTVLLNTFPENVLFIIDAMGGRVWTKSVEILAKNGTLVFCATTLTDPGIINIGKAFSKQLNILGSYGGTIKDIKEVIKMVKTGIIKPVIDSIYPLEKVPEALKRLQEQKAFGKILIKI</sequence>
<dbReference type="InterPro" id="IPR013154">
    <property type="entry name" value="ADH-like_N"/>
</dbReference>
<gene>
    <name evidence="8" type="ORF">A3D78_00725</name>
</gene>
<dbReference type="Proteomes" id="UP000176253">
    <property type="component" value="Unassembled WGS sequence"/>
</dbReference>
<dbReference type="InterPro" id="IPR013149">
    <property type="entry name" value="ADH-like_C"/>
</dbReference>
<name>A0A1F6A074_9BACT</name>
<dbReference type="Pfam" id="PF00107">
    <property type="entry name" value="ADH_zinc_N"/>
    <property type="match status" value="1"/>
</dbReference>
<keyword evidence="5" id="KW-0862">Zinc</keyword>
<accession>A0A1F6A074</accession>
<evidence type="ECO:0000256" key="3">
    <source>
        <dbReference type="ARBA" id="ARBA00013190"/>
    </source>
</evidence>
<evidence type="ECO:0000256" key="6">
    <source>
        <dbReference type="ARBA" id="ARBA00023002"/>
    </source>
</evidence>
<feature type="domain" description="Enoyl reductase (ER)" evidence="7">
    <location>
        <begin position="10"/>
        <end position="318"/>
    </location>
</feature>
<dbReference type="GO" id="GO:0046872">
    <property type="term" value="F:metal ion binding"/>
    <property type="evidence" value="ECO:0007669"/>
    <property type="project" value="UniProtKB-KW"/>
</dbReference>
<dbReference type="SMART" id="SM00829">
    <property type="entry name" value="PKS_ER"/>
    <property type="match status" value="1"/>
</dbReference>
<dbReference type="Pfam" id="PF08240">
    <property type="entry name" value="ADH_N"/>
    <property type="match status" value="1"/>
</dbReference>
<dbReference type="AlphaFoldDB" id="A0A1F6A074"/>
<evidence type="ECO:0000313" key="9">
    <source>
        <dbReference type="Proteomes" id="UP000176253"/>
    </source>
</evidence>
<dbReference type="SUPFAM" id="SSF50129">
    <property type="entry name" value="GroES-like"/>
    <property type="match status" value="1"/>
</dbReference>
<dbReference type="PANTHER" id="PTHR42940">
    <property type="entry name" value="ALCOHOL DEHYDROGENASE 1-RELATED"/>
    <property type="match status" value="1"/>
</dbReference>
<evidence type="ECO:0000313" key="8">
    <source>
        <dbReference type="EMBL" id="OGG18126.1"/>
    </source>
</evidence>
<dbReference type="EMBL" id="MFJM01000022">
    <property type="protein sequence ID" value="OGG18126.1"/>
    <property type="molecule type" value="Genomic_DNA"/>
</dbReference>
<protein>
    <recommendedName>
        <fullName evidence="3">alcohol dehydrogenase</fullName>
        <ecNumber evidence="3">1.1.1.1</ecNumber>
    </recommendedName>
</protein>
<dbReference type="Gene3D" id="3.90.180.10">
    <property type="entry name" value="Medium-chain alcohol dehydrogenases, catalytic domain"/>
    <property type="match status" value="1"/>
</dbReference>
<dbReference type="InterPro" id="IPR011032">
    <property type="entry name" value="GroES-like_sf"/>
</dbReference>
<dbReference type="PANTHER" id="PTHR42940:SF8">
    <property type="entry name" value="VACUOLAR PROTEIN SORTING-ASSOCIATED PROTEIN 11"/>
    <property type="match status" value="1"/>
</dbReference>
<dbReference type="EC" id="1.1.1.1" evidence="3"/>
<comment type="caution">
    <text evidence="8">The sequence shown here is derived from an EMBL/GenBank/DDBJ whole genome shotgun (WGS) entry which is preliminary data.</text>
</comment>
<organism evidence="8 9">
    <name type="scientific">Candidatus Gottesmanbacteria bacterium RIFCSPHIGHO2_02_FULL_39_14</name>
    <dbReference type="NCBI Taxonomy" id="1798383"/>
    <lineage>
        <taxon>Bacteria</taxon>
        <taxon>Candidatus Gottesmaniibacteriota</taxon>
    </lineage>
</organism>
<dbReference type="STRING" id="1798383.A3D78_00725"/>
<dbReference type="GO" id="GO:0004022">
    <property type="term" value="F:alcohol dehydrogenase (NAD+) activity"/>
    <property type="evidence" value="ECO:0007669"/>
    <property type="project" value="UniProtKB-EC"/>
</dbReference>
<dbReference type="InterPro" id="IPR020843">
    <property type="entry name" value="ER"/>
</dbReference>
<proteinExistence type="inferred from homology"/>
<dbReference type="InterPro" id="IPR036291">
    <property type="entry name" value="NAD(P)-bd_dom_sf"/>
</dbReference>
<reference evidence="8 9" key="1">
    <citation type="journal article" date="2016" name="Nat. Commun.">
        <title>Thousands of microbial genomes shed light on interconnected biogeochemical processes in an aquifer system.</title>
        <authorList>
            <person name="Anantharaman K."/>
            <person name="Brown C.T."/>
            <person name="Hug L.A."/>
            <person name="Sharon I."/>
            <person name="Castelle C.J."/>
            <person name="Probst A.J."/>
            <person name="Thomas B.C."/>
            <person name="Singh A."/>
            <person name="Wilkins M.J."/>
            <person name="Karaoz U."/>
            <person name="Brodie E.L."/>
            <person name="Williams K.H."/>
            <person name="Hubbard S.S."/>
            <person name="Banfield J.F."/>
        </authorList>
    </citation>
    <scope>NUCLEOTIDE SEQUENCE [LARGE SCALE GENOMIC DNA]</scope>
</reference>
<dbReference type="GO" id="GO:0005737">
    <property type="term" value="C:cytoplasm"/>
    <property type="evidence" value="ECO:0007669"/>
    <property type="project" value="TreeGrafter"/>
</dbReference>
<dbReference type="SUPFAM" id="SSF51735">
    <property type="entry name" value="NAD(P)-binding Rossmann-fold domains"/>
    <property type="match status" value="1"/>
</dbReference>
<comment type="cofactor">
    <cofactor evidence="1">
        <name>Zn(2+)</name>
        <dbReference type="ChEBI" id="CHEBI:29105"/>
    </cofactor>
</comment>
<evidence type="ECO:0000256" key="2">
    <source>
        <dbReference type="ARBA" id="ARBA00008072"/>
    </source>
</evidence>
<keyword evidence="6" id="KW-0560">Oxidoreductase</keyword>
<evidence type="ECO:0000259" key="7">
    <source>
        <dbReference type="SMART" id="SM00829"/>
    </source>
</evidence>
<evidence type="ECO:0000256" key="1">
    <source>
        <dbReference type="ARBA" id="ARBA00001947"/>
    </source>
</evidence>
<evidence type="ECO:0000256" key="5">
    <source>
        <dbReference type="ARBA" id="ARBA00022833"/>
    </source>
</evidence>
<evidence type="ECO:0000256" key="4">
    <source>
        <dbReference type="ARBA" id="ARBA00022723"/>
    </source>
</evidence>
<keyword evidence="4" id="KW-0479">Metal-binding</keyword>
<comment type="similarity">
    <text evidence="2">Belongs to the zinc-containing alcohol dehydrogenase family.</text>
</comment>